<dbReference type="EC" id="5.2.1.8" evidence="2 5"/>
<sequence length="114" mass="12736">MSTCVIERAGDGRHYPRKGEVVSIHYILKLKNQDGKIIDQTYTRGKPFTFKVGSGQVVRGWDEVVKQLSVNEKARCKIPADSAYSSKGFPGLIPPNSELYVEVELLSIVQPELE</sequence>
<reference evidence="7 8" key="1">
    <citation type="journal article" date="2015" name="Genome Biol. Evol.">
        <title>Comparative Genomics of a Bacterivorous Green Alga Reveals Evolutionary Causalities and Consequences of Phago-Mixotrophic Mode of Nutrition.</title>
        <authorList>
            <person name="Burns J.A."/>
            <person name="Paasch A."/>
            <person name="Narechania A."/>
            <person name="Kim E."/>
        </authorList>
    </citation>
    <scope>NUCLEOTIDE SEQUENCE [LARGE SCALE GENOMIC DNA]</scope>
    <source>
        <strain evidence="7 8">PLY_AMNH</strain>
    </source>
</reference>
<dbReference type="GO" id="GO:0005737">
    <property type="term" value="C:cytoplasm"/>
    <property type="evidence" value="ECO:0007669"/>
    <property type="project" value="TreeGrafter"/>
</dbReference>
<dbReference type="AlphaFoldDB" id="A0AAE0C5A6"/>
<dbReference type="InterPro" id="IPR001179">
    <property type="entry name" value="PPIase_FKBP_dom"/>
</dbReference>
<proteinExistence type="predicted"/>
<evidence type="ECO:0000256" key="1">
    <source>
        <dbReference type="ARBA" id="ARBA00000971"/>
    </source>
</evidence>
<evidence type="ECO:0000256" key="4">
    <source>
        <dbReference type="ARBA" id="ARBA00023235"/>
    </source>
</evidence>
<dbReference type="GO" id="GO:0003755">
    <property type="term" value="F:peptidyl-prolyl cis-trans isomerase activity"/>
    <property type="evidence" value="ECO:0007669"/>
    <property type="project" value="UniProtKB-KW"/>
</dbReference>
<dbReference type="PANTHER" id="PTHR10516:SF443">
    <property type="entry name" value="FK506-BINDING PROTEIN 59-RELATED"/>
    <property type="match status" value="1"/>
</dbReference>
<dbReference type="Pfam" id="PF00254">
    <property type="entry name" value="FKBP_C"/>
    <property type="match status" value="1"/>
</dbReference>
<protein>
    <recommendedName>
        <fullName evidence="2 5">peptidylprolyl isomerase</fullName>
        <ecNumber evidence="2 5">5.2.1.8</ecNumber>
    </recommendedName>
</protein>
<dbReference type="Proteomes" id="UP001190700">
    <property type="component" value="Unassembled WGS sequence"/>
</dbReference>
<dbReference type="PROSITE" id="PS50059">
    <property type="entry name" value="FKBP_PPIASE"/>
    <property type="match status" value="1"/>
</dbReference>
<feature type="domain" description="PPIase FKBP-type" evidence="6">
    <location>
        <begin position="19"/>
        <end position="109"/>
    </location>
</feature>
<accession>A0AAE0C5A6</accession>
<evidence type="ECO:0000256" key="5">
    <source>
        <dbReference type="PROSITE-ProRule" id="PRU00277"/>
    </source>
</evidence>
<evidence type="ECO:0000313" key="8">
    <source>
        <dbReference type="Proteomes" id="UP001190700"/>
    </source>
</evidence>
<keyword evidence="8" id="KW-1185">Reference proteome</keyword>
<gene>
    <name evidence="7" type="ORF">CYMTET_42723</name>
</gene>
<comment type="caution">
    <text evidence="7">The sequence shown here is derived from an EMBL/GenBank/DDBJ whole genome shotgun (WGS) entry which is preliminary data.</text>
</comment>
<dbReference type="InterPro" id="IPR046357">
    <property type="entry name" value="PPIase_dom_sf"/>
</dbReference>
<dbReference type="Gene3D" id="3.10.50.40">
    <property type="match status" value="1"/>
</dbReference>
<evidence type="ECO:0000256" key="3">
    <source>
        <dbReference type="ARBA" id="ARBA00023110"/>
    </source>
</evidence>
<evidence type="ECO:0000313" key="7">
    <source>
        <dbReference type="EMBL" id="KAK3247790.1"/>
    </source>
</evidence>
<evidence type="ECO:0000256" key="2">
    <source>
        <dbReference type="ARBA" id="ARBA00013194"/>
    </source>
</evidence>
<keyword evidence="3 5" id="KW-0697">Rotamase</keyword>
<dbReference type="SUPFAM" id="SSF54534">
    <property type="entry name" value="FKBP-like"/>
    <property type="match status" value="1"/>
</dbReference>
<organism evidence="7 8">
    <name type="scientific">Cymbomonas tetramitiformis</name>
    <dbReference type="NCBI Taxonomy" id="36881"/>
    <lineage>
        <taxon>Eukaryota</taxon>
        <taxon>Viridiplantae</taxon>
        <taxon>Chlorophyta</taxon>
        <taxon>Pyramimonadophyceae</taxon>
        <taxon>Pyramimonadales</taxon>
        <taxon>Pyramimonadaceae</taxon>
        <taxon>Cymbomonas</taxon>
    </lineage>
</organism>
<name>A0AAE0C5A6_9CHLO</name>
<keyword evidence="4 5" id="KW-0413">Isomerase</keyword>
<dbReference type="PANTHER" id="PTHR10516">
    <property type="entry name" value="PEPTIDYL-PROLYL CIS-TRANS ISOMERASE"/>
    <property type="match status" value="1"/>
</dbReference>
<dbReference type="EMBL" id="LGRX02028661">
    <property type="protein sequence ID" value="KAK3247790.1"/>
    <property type="molecule type" value="Genomic_DNA"/>
</dbReference>
<evidence type="ECO:0000259" key="6">
    <source>
        <dbReference type="PROSITE" id="PS50059"/>
    </source>
</evidence>
<dbReference type="InterPro" id="IPR050689">
    <property type="entry name" value="FKBP-type_PPIase"/>
</dbReference>
<comment type="catalytic activity">
    <reaction evidence="1 5">
        <text>[protein]-peptidylproline (omega=180) = [protein]-peptidylproline (omega=0)</text>
        <dbReference type="Rhea" id="RHEA:16237"/>
        <dbReference type="Rhea" id="RHEA-COMP:10747"/>
        <dbReference type="Rhea" id="RHEA-COMP:10748"/>
        <dbReference type="ChEBI" id="CHEBI:83833"/>
        <dbReference type="ChEBI" id="CHEBI:83834"/>
        <dbReference type="EC" id="5.2.1.8"/>
    </reaction>
</comment>